<sequence length="349" mass="39623">MDIWNFRTDPNPDEGIKFPDTVPNGPQRLSVLWNMVKILGVTCPALSVDYLQTLKQIYLMHIQFGDIWMNETAADGTRLEQNHKRWLQAQAFIADCAQQVILHPVDNAAIPLPPVTLPAVPFKIFHVGCTPEDVSNMKTEHEVDAMEDFLLGESYDFVIEQIWLLLNYISPYCNYLSGFDNNYWSEFPLLFKRDFLYPVRDQWRDPGVWSSYYPLMFAGYDIEKERKLLISCVQQSLSPSTEMRPPPPPSAAAPEAPAAEDAEKKTEKRQLSLFDIEAEKKNAQAKLHLKEQLKKATGTTTTKKPHKGAKVAVKQVVSEVVAPPEGDPTTERLSSLVSEKLHDFLGDFE</sequence>
<accession>A0A1D2M9U9</accession>
<dbReference type="AlphaFoldDB" id="A0A1D2M9U9"/>
<comment type="caution">
    <text evidence="2">The sequence shown here is derived from an EMBL/GenBank/DDBJ whole genome shotgun (WGS) entry which is preliminary data.</text>
</comment>
<dbReference type="Proteomes" id="UP000094527">
    <property type="component" value="Unassembled WGS sequence"/>
</dbReference>
<evidence type="ECO:0000256" key="1">
    <source>
        <dbReference type="SAM" id="MobiDB-lite"/>
    </source>
</evidence>
<proteinExistence type="predicted"/>
<dbReference type="EMBL" id="LJIJ01002469">
    <property type="protein sequence ID" value="ODM89664.1"/>
    <property type="molecule type" value="Genomic_DNA"/>
</dbReference>
<evidence type="ECO:0000313" key="3">
    <source>
        <dbReference type="Proteomes" id="UP000094527"/>
    </source>
</evidence>
<evidence type="ECO:0000313" key="2">
    <source>
        <dbReference type="EMBL" id="ODM89664.1"/>
    </source>
</evidence>
<keyword evidence="3" id="KW-1185">Reference proteome</keyword>
<gene>
    <name evidence="2" type="ORF">Ocin01_17018</name>
</gene>
<protein>
    <submittedName>
        <fullName evidence="2">Uncharacterized protein</fullName>
    </submittedName>
</protein>
<dbReference type="OrthoDB" id="8294176at2759"/>
<reference evidence="2 3" key="1">
    <citation type="journal article" date="2016" name="Genome Biol. Evol.">
        <title>Gene Family Evolution Reflects Adaptation to Soil Environmental Stressors in the Genome of the Collembolan Orchesella cincta.</title>
        <authorList>
            <person name="Faddeeva-Vakhrusheva A."/>
            <person name="Derks M.F."/>
            <person name="Anvar S.Y."/>
            <person name="Agamennone V."/>
            <person name="Suring W."/>
            <person name="Smit S."/>
            <person name="van Straalen N.M."/>
            <person name="Roelofs D."/>
        </authorList>
    </citation>
    <scope>NUCLEOTIDE SEQUENCE [LARGE SCALE GENOMIC DNA]</scope>
    <source>
        <tissue evidence="2">Mixed pool</tissue>
    </source>
</reference>
<organism evidence="2 3">
    <name type="scientific">Orchesella cincta</name>
    <name type="common">Springtail</name>
    <name type="synonym">Podura cincta</name>
    <dbReference type="NCBI Taxonomy" id="48709"/>
    <lineage>
        <taxon>Eukaryota</taxon>
        <taxon>Metazoa</taxon>
        <taxon>Ecdysozoa</taxon>
        <taxon>Arthropoda</taxon>
        <taxon>Hexapoda</taxon>
        <taxon>Collembola</taxon>
        <taxon>Entomobryomorpha</taxon>
        <taxon>Entomobryoidea</taxon>
        <taxon>Orchesellidae</taxon>
        <taxon>Orchesellinae</taxon>
        <taxon>Orchesella</taxon>
    </lineage>
</organism>
<name>A0A1D2M9U9_ORCCI</name>
<feature type="region of interest" description="Disordered" evidence="1">
    <location>
        <begin position="238"/>
        <end position="264"/>
    </location>
</feature>